<organism evidence="1 2">
    <name type="scientific">Pseudochelatococcus lubricantis</name>
    <dbReference type="NCBI Taxonomy" id="1538102"/>
    <lineage>
        <taxon>Bacteria</taxon>
        <taxon>Pseudomonadati</taxon>
        <taxon>Pseudomonadota</taxon>
        <taxon>Alphaproteobacteria</taxon>
        <taxon>Hyphomicrobiales</taxon>
        <taxon>Chelatococcaceae</taxon>
        <taxon>Pseudochelatococcus</taxon>
    </lineage>
</organism>
<reference evidence="1 2" key="1">
    <citation type="submission" date="2020-03" db="EMBL/GenBank/DDBJ databases">
        <title>Genomic Encyclopedia of Type Strains, Phase IV (KMG-IV): sequencing the most valuable type-strain genomes for metagenomic binning, comparative biology and taxonomic classification.</title>
        <authorList>
            <person name="Goeker M."/>
        </authorList>
    </citation>
    <scope>NUCLEOTIDE SEQUENCE [LARGE SCALE GENOMIC DNA]</scope>
    <source>
        <strain evidence="1 2">DSM 103870</strain>
    </source>
</reference>
<dbReference type="EMBL" id="JAASQI010000005">
    <property type="protein sequence ID" value="NIJ58525.1"/>
    <property type="molecule type" value="Genomic_DNA"/>
</dbReference>
<keyword evidence="2" id="KW-1185">Reference proteome</keyword>
<protein>
    <recommendedName>
        <fullName evidence="3">Flagellar hook-associated protein 1</fullName>
    </recommendedName>
</protein>
<accession>A0ABX0V3Z6</accession>
<dbReference type="RefSeq" id="WP_166952942.1">
    <property type="nucleotide sequence ID" value="NZ_JAASQI010000005.1"/>
</dbReference>
<proteinExistence type="predicted"/>
<evidence type="ECO:0000313" key="1">
    <source>
        <dbReference type="EMBL" id="NIJ58525.1"/>
    </source>
</evidence>
<comment type="caution">
    <text evidence="1">The sequence shown here is derived from an EMBL/GenBank/DDBJ whole genome shotgun (WGS) entry which is preliminary data.</text>
</comment>
<sequence>MSISSVKDTPLFTPAEIPVAEATGEVRPLEEVPQNIGAGAGEMAFGDEVPLLVTPASASLLSALAATQGSIIEDGDRVTFTSRAQAELILGISLPADVTTNTFMALRNGDGSTSWLPVTLKRTGTGSILNSGQNGVTAEPAGAVITLPGGQTPPFTADAFLAMHSDEQVAAILRFGTVTTSPPSTYLEMTGATAVLDDTHTKAIIVEQLDSRSINTLSAAEQRAVNARPAFSEIKSALGLSTAKPSAVQEAISSINSFPVPTGTSLTQMTESDRNLFIEQLNIIQQKLDKQVFFSTKTVNEEVSAILNRFKTAHAYGSVNGESGAREYSHWKNPDNHSDGTYDANRAYRVDNIISLDKGASVATAYKTFIEQEKRLLELALSRQNTETTISGGKNLDLPSIIFRLQLYYNLQSESLISIKSEEVNQQNELIKTYGYMQQRVSYITSKGKDSSRYVIPEDFHDQGATAFYQFEDRYKDVDDLLYFGMPSMFDSKPVARFNETSVYATQQHPIEALRNITRPSFSFFTDADSQQNSRGQYADYKMSAWSTFGTQLSDTVTLINQETQIQMNAISTLEKEKNRYFEMGNNALSKLNEIIQSIARAV</sequence>
<evidence type="ECO:0000313" key="2">
    <source>
        <dbReference type="Proteomes" id="UP001429580"/>
    </source>
</evidence>
<dbReference type="Proteomes" id="UP001429580">
    <property type="component" value="Unassembled WGS sequence"/>
</dbReference>
<name>A0ABX0V3Z6_9HYPH</name>
<evidence type="ECO:0008006" key="3">
    <source>
        <dbReference type="Google" id="ProtNLM"/>
    </source>
</evidence>
<gene>
    <name evidence="1" type="ORF">FHS82_002373</name>
</gene>